<evidence type="ECO:0000313" key="3">
    <source>
        <dbReference type="Proteomes" id="UP000314294"/>
    </source>
</evidence>
<comment type="caution">
    <text evidence="2">The sequence shown here is derived from an EMBL/GenBank/DDBJ whole genome shotgun (WGS) entry which is preliminary data.</text>
</comment>
<dbReference type="AlphaFoldDB" id="A0A4Z2IF90"/>
<feature type="region of interest" description="Disordered" evidence="1">
    <location>
        <begin position="1"/>
        <end position="99"/>
    </location>
</feature>
<reference evidence="2 3" key="1">
    <citation type="submission" date="2019-03" db="EMBL/GenBank/DDBJ databases">
        <title>First draft genome of Liparis tanakae, snailfish: a comprehensive survey of snailfish specific genes.</title>
        <authorList>
            <person name="Kim W."/>
            <person name="Song I."/>
            <person name="Jeong J.-H."/>
            <person name="Kim D."/>
            <person name="Kim S."/>
            <person name="Ryu S."/>
            <person name="Song J.Y."/>
            <person name="Lee S.K."/>
        </authorList>
    </citation>
    <scope>NUCLEOTIDE SEQUENCE [LARGE SCALE GENOMIC DNA]</scope>
    <source>
        <tissue evidence="2">Muscle</tissue>
    </source>
</reference>
<feature type="compositionally biased region" description="Basic and acidic residues" evidence="1">
    <location>
        <begin position="1"/>
        <end position="12"/>
    </location>
</feature>
<name>A0A4Z2IF90_9TELE</name>
<dbReference type="Proteomes" id="UP000314294">
    <property type="component" value="Unassembled WGS sequence"/>
</dbReference>
<evidence type="ECO:0000313" key="2">
    <source>
        <dbReference type="EMBL" id="TNN76570.1"/>
    </source>
</evidence>
<organism evidence="2 3">
    <name type="scientific">Liparis tanakae</name>
    <name type="common">Tanaka's snailfish</name>
    <dbReference type="NCBI Taxonomy" id="230148"/>
    <lineage>
        <taxon>Eukaryota</taxon>
        <taxon>Metazoa</taxon>
        <taxon>Chordata</taxon>
        <taxon>Craniata</taxon>
        <taxon>Vertebrata</taxon>
        <taxon>Euteleostomi</taxon>
        <taxon>Actinopterygii</taxon>
        <taxon>Neopterygii</taxon>
        <taxon>Teleostei</taxon>
        <taxon>Neoteleostei</taxon>
        <taxon>Acanthomorphata</taxon>
        <taxon>Eupercaria</taxon>
        <taxon>Perciformes</taxon>
        <taxon>Cottioidei</taxon>
        <taxon>Cottales</taxon>
        <taxon>Liparidae</taxon>
        <taxon>Liparis</taxon>
    </lineage>
</organism>
<accession>A0A4Z2IF90</accession>
<dbReference type="EMBL" id="SRLO01000092">
    <property type="protein sequence ID" value="TNN76570.1"/>
    <property type="molecule type" value="Genomic_DNA"/>
</dbReference>
<sequence>MVPGTRELRGGGRVEPPAPGHKEGEKGNYGILYQARQRRRIFSKETGEREKLQCSREGGEKEKRRKTGGLRRDHIRQGGNRSENTSENKTINSMEMCLI</sequence>
<keyword evidence="3" id="KW-1185">Reference proteome</keyword>
<feature type="compositionally biased region" description="Basic and acidic residues" evidence="1">
    <location>
        <begin position="42"/>
        <end position="62"/>
    </location>
</feature>
<proteinExistence type="predicted"/>
<gene>
    <name evidence="2" type="ORF">EYF80_013220</name>
</gene>
<evidence type="ECO:0000256" key="1">
    <source>
        <dbReference type="SAM" id="MobiDB-lite"/>
    </source>
</evidence>
<feature type="compositionally biased region" description="Polar residues" evidence="1">
    <location>
        <begin position="79"/>
        <end position="93"/>
    </location>
</feature>
<protein>
    <submittedName>
        <fullName evidence="2">Uncharacterized protein</fullName>
    </submittedName>
</protein>